<dbReference type="Gene3D" id="2.60.34.10">
    <property type="entry name" value="Substrate Binding Domain Of DNAk, Chain A, domain 1"/>
    <property type="match status" value="1"/>
</dbReference>
<dbReference type="Gene3D" id="1.20.1270.10">
    <property type="match status" value="1"/>
</dbReference>
<evidence type="ECO:0000313" key="9">
    <source>
        <dbReference type="Proteomes" id="UP000076078"/>
    </source>
</evidence>
<dbReference type="Gene3D" id="3.30.30.30">
    <property type="match status" value="1"/>
</dbReference>
<evidence type="ECO:0000313" key="8">
    <source>
        <dbReference type="EMBL" id="KYR00890.1"/>
    </source>
</evidence>
<dbReference type="InParanoid" id="A0A152A3V3"/>
<dbReference type="PRINTS" id="PR00301">
    <property type="entry name" value="HEATSHOCK70"/>
</dbReference>
<dbReference type="PANTHER" id="PTHR45639:SF3">
    <property type="entry name" value="HYPOXIA UP-REGULATED PROTEIN 1"/>
    <property type="match status" value="1"/>
</dbReference>
<dbReference type="GO" id="GO:0030968">
    <property type="term" value="P:endoplasmic reticulum unfolded protein response"/>
    <property type="evidence" value="ECO:0007669"/>
    <property type="project" value="TreeGrafter"/>
</dbReference>
<accession>A0A152A3V3</accession>
<dbReference type="PANTHER" id="PTHR45639">
    <property type="entry name" value="HSC70CB, ISOFORM G-RELATED"/>
    <property type="match status" value="1"/>
</dbReference>
<sequence length="907" mass="103607">MTKLTILLLLIVTVQFINCNVIGIDFGSQTFKIGLIKPGAFETVLNEQSGRKTVNSVGWYQNERVFTSDAFNLWVRNPKQVYQLTEYLLGKEYQEGYLETVGYGSLGYTVTNDVERNTFSVDYDTTEGIKYSPEELTGMIFKKIRDLASVYSGSSIKDCVIAVPPFFNQQQRQAILDAAQLGGLNVMSLVNNINAAAINYAMDRTFLDKNQTVIFYDMGYKSTKLSLVTFNSFNEVIKSTKKNKTATNVIVKNTEWDEHLGGLNFDMVIVNYLKELITKQKPAIDVNDVKLTIKLLKEASKMKETLSVNQQAHIFIGSLYEDWDFTASLTKQQFEELSKELLERSVEPLKRLIKDSGLNTQDIDLIELIGGSTRIPAFQQTLKQFMKRDVLDKHLNGDESISSGSSFFAASLTSYFKVKDIRLKDITAESFNIKLASSEPVETTDHHEDPEDTLVGATGEHASDNQLLLFKKHNRLGFKKTMRFYTNENITLDLSSGGKILSSYHLTGLPVPSEKLNFTGKPKVVCHFKLTSSGMVLLEKAEAEILVSAVRIKSNYYLSPTYYYQLIKRMINQFFNFIDTLKDNTKSILEFKPKATETPKPVEEEPTGSQEAAEDKPVEIEVEPEQFIETEVYTKQTSIPLDIQIVHHTVKPLSKEAMKISKSRLDNLDKIDENLKNLRKEKNSLESFIYETRDKLDSEEIIQHSIQEERDQLYEDLSKASNWLEEAEYDTKLKAEDYKSQLTDIKKKSSKIFNRVEQRALIPVGLEELSHLIAKLRLTMPNMTKDLNITEEDLEDAQERFETISKWVETKKQDFQVAELTKDLPFTSTDIRIKLMEMERLVKDLSSKRKKKVTPPPKSTTKPKKSTETDQPEEESPKDTTPEQQQESEPQQQETSDTESQKPHDEL</sequence>
<dbReference type="Proteomes" id="UP000076078">
    <property type="component" value="Unassembled WGS sequence"/>
</dbReference>
<name>A0A152A3V3_TIELA</name>
<dbReference type="Gene3D" id="3.30.420.40">
    <property type="match status" value="2"/>
</dbReference>
<dbReference type="GO" id="GO:0140662">
    <property type="term" value="F:ATP-dependent protein folding chaperone"/>
    <property type="evidence" value="ECO:0007669"/>
    <property type="project" value="InterPro"/>
</dbReference>
<dbReference type="FunCoup" id="A0A152A3V3">
    <property type="interactions" value="355"/>
</dbReference>
<dbReference type="EMBL" id="LODT01000013">
    <property type="protein sequence ID" value="KYR00890.1"/>
    <property type="molecule type" value="Genomic_DNA"/>
</dbReference>
<evidence type="ECO:0000256" key="4">
    <source>
        <dbReference type="ARBA" id="ARBA00023186"/>
    </source>
</evidence>
<keyword evidence="5" id="KW-0175">Coiled coil</keyword>
<keyword evidence="1" id="KW-0547">Nucleotide-binding</keyword>
<evidence type="ECO:0000256" key="2">
    <source>
        <dbReference type="ARBA" id="ARBA00022824"/>
    </source>
</evidence>
<proteinExistence type="predicted"/>
<dbReference type="Pfam" id="PF00012">
    <property type="entry name" value="HSP70"/>
    <property type="match status" value="1"/>
</dbReference>
<dbReference type="InterPro" id="IPR043129">
    <property type="entry name" value="ATPase_NBD"/>
</dbReference>
<dbReference type="OMA" id="VNQQAHI"/>
<dbReference type="InterPro" id="IPR013126">
    <property type="entry name" value="Hsp_70_fam"/>
</dbReference>
<keyword evidence="9" id="KW-1185">Reference proteome</keyword>
<gene>
    <name evidence="8" type="ORF">DLAC_02951</name>
</gene>
<evidence type="ECO:0000256" key="6">
    <source>
        <dbReference type="SAM" id="MobiDB-lite"/>
    </source>
</evidence>
<dbReference type="GO" id="GO:0005524">
    <property type="term" value="F:ATP binding"/>
    <property type="evidence" value="ECO:0007669"/>
    <property type="project" value="UniProtKB-KW"/>
</dbReference>
<dbReference type="STRING" id="361077.A0A152A3V3"/>
<evidence type="ECO:0000256" key="7">
    <source>
        <dbReference type="SAM" id="SignalP"/>
    </source>
</evidence>
<feature type="compositionally biased region" description="Basic and acidic residues" evidence="6">
    <location>
        <begin position="592"/>
        <end position="603"/>
    </location>
</feature>
<dbReference type="Gene3D" id="3.90.640.10">
    <property type="entry name" value="Actin, Chain A, domain 4"/>
    <property type="match status" value="1"/>
</dbReference>
<feature type="coiled-coil region" evidence="5">
    <location>
        <begin position="661"/>
        <end position="688"/>
    </location>
</feature>
<dbReference type="InterPro" id="IPR029047">
    <property type="entry name" value="HSP70_peptide-bd_sf"/>
</dbReference>
<feature type="region of interest" description="Disordered" evidence="6">
    <location>
        <begin position="845"/>
        <end position="907"/>
    </location>
</feature>
<dbReference type="SUPFAM" id="SSF53067">
    <property type="entry name" value="Actin-like ATPase domain"/>
    <property type="match status" value="2"/>
</dbReference>
<feature type="region of interest" description="Disordered" evidence="6">
    <location>
        <begin position="592"/>
        <end position="616"/>
    </location>
</feature>
<dbReference type="FunFam" id="3.90.640.10:FF:000004">
    <property type="entry name" value="Heat shock 70 kDa protein 4"/>
    <property type="match status" value="1"/>
</dbReference>
<evidence type="ECO:0000256" key="5">
    <source>
        <dbReference type="SAM" id="Coils"/>
    </source>
</evidence>
<feature type="compositionally biased region" description="Low complexity" evidence="6">
    <location>
        <begin position="882"/>
        <end position="895"/>
    </location>
</feature>
<evidence type="ECO:0000256" key="1">
    <source>
        <dbReference type="ARBA" id="ARBA00022741"/>
    </source>
</evidence>
<evidence type="ECO:0000256" key="3">
    <source>
        <dbReference type="ARBA" id="ARBA00022840"/>
    </source>
</evidence>
<protein>
    <submittedName>
        <fullName evidence="8">Heat shock protein 70 family member</fullName>
    </submittedName>
</protein>
<dbReference type="InterPro" id="IPR029048">
    <property type="entry name" value="HSP70_C_sf"/>
</dbReference>
<keyword evidence="3" id="KW-0067">ATP-binding</keyword>
<keyword evidence="8" id="KW-0346">Stress response</keyword>
<dbReference type="OrthoDB" id="10262720at2759"/>
<comment type="caution">
    <text evidence="8">The sequence shown here is derived from an EMBL/GenBank/DDBJ whole genome shotgun (WGS) entry which is preliminary data.</text>
</comment>
<dbReference type="GO" id="GO:0034663">
    <property type="term" value="C:endoplasmic reticulum chaperone complex"/>
    <property type="evidence" value="ECO:0007669"/>
    <property type="project" value="TreeGrafter"/>
</dbReference>
<dbReference type="SUPFAM" id="SSF100934">
    <property type="entry name" value="Heat shock protein 70kD (HSP70), C-terminal subdomain"/>
    <property type="match status" value="1"/>
</dbReference>
<dbReference type="AlphaFoldDB" id="A0A152A3V3"/>
<feature type="chain" id="PRO_5007593597" evidence="7">
    <location>
        <begin position="20"/>
        <end position="907"/>
    </location>
</feature>
<dbReference type="CDD" id="cd10230">
    <property type="entry name" value="ASKHA_NBD_HSP70_HYOU1"/>
    <property type="match status" value="1"/>
</dbReference>
<keyword evidence="4" id="KW-0143">Chaperone</keyword>
<feature type="signal peptide" evidence="7">
    <location>
        <begin position="1"/>
        <end position="19"/>
    </location>
</feature>
<keyword evidence="2" id="KW-0256">Endoplasmic reticulum</keyword>
<reference evidence="8 9" key="1">
    <citation type="submission" date="2015-12" db="EMBL/GenBank/DDBJ databases">
        <title>Dictyostelia acquired genes for synthesis and detection of signals that induce cell-type specialization by lateral gene transfer from prokaryotes.</title>
        <authorList>
            <person name="Gloeckner G."/>
            <person name="Schaap P."/>
        </authorList>
    </citation>
    <scope>NUCLEOTIDE SEQUENCE [LARGE SCALE GENOMIC DNA]</scope>
    <source>
        <strain evidence="8 9">TK</strain>
    </source>
</reference>
<keyword evidence="7" id="KW-0732">Signal</keyword>
<organism evidence="8 9">
    <name type="scientific">Tieghemostelium lacteum</name>
    <name type="common">Slime mold</name>
    <name type="synonym">Dictyostelium lacteum</name>
    <dbReference type="NCBI Taxonomy" id="361077"/>
    <lineage>
        <taxon>Eukaryota</taxon>
        <taxon>Amoebozoa</taxon>
        <taxon>Evosea</taxon>
        <taxon>Eumycetozoa</taxon>
        <taxon>Dictyostelia</taxon>
        <taxon>Dictyosteliales</taxon>
        <taxon>Raperosteliaceae</taxon>
        <taxon>Tieghemostelium</taxon>
    </lineage>
</organism>